<dbReference type="NCBIfam" id="TIGR00567">
    <property type="entry name" value="3mg"/>
    <property type="match status" value="1"/>
</dbReference>
<keyword evidence="6" id="KW-0326">Glycosidase</keyword>
<dbReference type="NCBIfam" id="NF002003">
    <property type="entry name" value="PRK00802.1-3"/>
    <property type="match status" value="1"/>
</dbReference>
<dbReference type="Gene3D" id="3.10.300.10">
    <property type="entry name" value="Methylpurine-DNA glycosylase (MPG)"/>
    <property type="match status" value="1"/>
</dbReference>
<dbReference type="PANTHER" id="PTHR10429:SF0">
    <property type="entry name" value="DNA-3-METHYLADENINE GLYCOSYLASE"/>
    <property type="match status" value="1"/>
</dbReference>
<protein>
    <recommendedName>
        <fullName evidence="5">Putative 3-methyladenine DNA glycosylase</fullName>
        <ecNumber evidence="5">3.2.2.-</ecNumber>
    </recommendedName>
</protein>
<dbReference type="SUPFAM" id="SSF50486">
    <property type="entry name" value="FMT C-terminal domain-like"/>
    <property type="match status" value="1"/>
</dbReference>
<evidence type="ECO:0000256" key="2">
    <source>
        <dbReference type="ARBA" id="ARBA00022763"/>
    </source>
</evidence>
<reference evidence="6" key="1">
    <citation type="submission" date="2020-02" db="EMBL/GenBank/DDBJ databases">
        <authorList>
            <person name="Meier V. D."/>
        </authorList>
    </citation>
    <scope>NUCLEOTIDE SEQUENCE</scope>
    <source>
        <strain evidence="6">AVDCRST_MAG26</strain>
    </source>
</reference>
<dbReference type="InterPro" id="IPR036995">
    <property type="entry name" value="MPG_sf"/>
</dbReference>
<dbReference type="GO" id="GO:0006284">
    <property type="term" value="P:base-excision repair"/>
    <property type="evidence" value="ECO:0007669"/>
    <property type="project" value="InterPro"/>
</dbReference>
<gene>
    <name evidence="6" type="ORF">AVDCRST_MAG26-1373</name>
</gene>
<dbReference type="GO" id="GO:0003905">
    <property type="term" value="F:alkylbase DNA N-glycosylase activity"/>
    <property type="evidence" value="ECO:0007669"/>
    <property type="project" value="InterPro"/>
</dbReference>
<dbReference type="HAMAP" id="MF_00527">
    <property type="entry name" value="3MGH"/>
    <property type="match status" value="1"/>
</dbReference>
<evidence type="ECO:0000256" key="5">
    <source>
        <dbReference type="HAMAP-Rule" id="MF_00527"/>
    </source>
</evidence>
<dbReference type="PANTHER" id="PTHR10429">
    <property type="entry name" value="DNA-3-METHYLADENINE GLYCOSYLASE"/>
    <property type="match status" value="1"/>
</dbReference>
<dbReference type="Pfam" id="PF02245">
    <property type="entry name" value="Pur_DNA_glyco"/>
    <property type="match status" value="1"/>
</dbReference>
<keyword evidence="3 5" id="KW-0378">Hydrolase</keyword>
<evidence type="ECO:0000256" key="4">
    <source>
        <dbReference type="ARBA" id="ARBA00023204"/>
    </source>
</evidence>
<dbReference type="AlphaFoldDB" id="A0A6J4I2A8"/>
<dbReference type="EC" id="3.2.2.-" evidence="5"/>
<organism evidence="6">
    <name type="scientific">uncultured Chloroflexia bacterium</name>
    <dbReference type="NCBI Taxonomy" id="1672391"/>
    <lineage>
        <taxon>Bacteria</taxon>
        <taxon>Bacillati</taxon>
        <taxon>Chloroflexota</taxon>
        <taxon>Chloroflexia</taxon>
        <taxon>environmental samples</taxon>
    </lineage>
</organism>
<keyword evidence="2 5" id="KW-0227">DNA damage</keyword>
<evidence type="ECO:0000256" key="3">
    <source>
        <dbReference type="ARBA" id="ARBA00022801"/>
    </source>
</evidence>
<dbReference type="CDD" id="cd00540">
    <property type="entry name" value="AAG"/>
    <property type="match status" value="1"/>
</dbReference>
<dbReference type="InterPro" id="IPR011034">
    <property type="entry name" value="Formyl_transferase-like_C_sf"/>
</dbReference>
<keyword evidence="4 5" id="KW-0234">DNA repair</keyword>
<evidence type="ECO:0000256" key="1">
    <source>
        <dbReference type="ARBA" id="ARBA00009232"/>
    </source>
</evidence>
<dbReference type="InterPro" id="IPR003180">
    <property type="entry name" value="MPG"/>
</dbReference>
<proteinExistence type="inferred from homology"/>
<comment type="similarity">
    <text evidence="1 5">Belongs to the DNA glycosylase MPG family.</text>
</comment>
<dbReference type="FunFam" id="3.10.300.10:FF:000001">
    <property type="entry name" value="Putative 3-methyladenine DNA glycosylase"/>
    <property type="match status" value="1"/>
</dbReference>
<dbReference type="GO" id="GO:0003677">
    <property type="term" value="F:DNA binding"/>
    <property type="evidence" value="ECO:0007669"/>
    <property type="project" value="InterPro"/>
</dbReference>
<name>A0A6J4I2A8_9CHLR</name>
<evidence type="ECO:0000313" key="6">
    <source>
        <dbReference type="EMBL" id="CAA9239872.1"/>
    </source>
</evidence>
<dbReference type="EMBL" id="CADCTK010000326">
    <property type="protein sequence ID" value="CAA9239872.1"/>
    <property type="molecule type" value="Genomic_DNA"/>
</dbReference>
<accession>A0A6J4I2A8</accession>
<sequence>MRQLSALPRAFFADHPVVVARHLLGQRLVRRLDGELLVGRIVEAEAYGAAEDSTSHGFRGPGGRANGMFTSVGRAYVYLIYGMHHCLNVVAHVEPGAGAVLIRAIAPEAGVEVMRARRGGVADVRVGSGPGRLCAALAIDRTLDGHDLCDETGPLFFAPGADVRETAVRSGPRVGVRGRPADVALPWRFYIRDEPNVSPGRQGTSRA</sequence>